<sequence>MSLAQPKDDLSSGDRLEHELDGNRLTISGSGPDLRDMLVALIDGARESLKLYYYIFAADASGRLVLARLVRAARRGVEVTLMVDAFGCGALPSGFFTPLERMGGQVRWFGSSWSTRYLIRNHQKMAIADDARAMIGGFNIADAYFGIPEEDCWHDLGLVIEGPEAQMLARWYRWLWGWVTSPHQRFRRLRAMVRGWKDRRAPLRWLVGGPARRLSPWAQTVRDDLERARQVDMIAAYFSPGNGMLARLRRVASRGRVRLVLPSRTDNAATVSAARLLYGPLLRRGARIYEYLPCRLHMKLIVVDDIVYIGSANFDMRSLFLNLEIMLRIEDAALADRMRAFVDARAQASEEVDPVRHRASQTPLRLLKRWISYFLVGILDYKVTRRLNFYE</sequence>
<evidence type="ECO:0000256" key="2">
    <source>
        <dbReference type="ARBA" id="ARBA00004613"/>
    </source>
</evidence>
<keyword evidence="7" id="KW-0808">Transferase</keyword>
<dbReference type="GO" id="GO:0005576">
    <property type="term" value="C:extracellular region"/>
    <property type="evidence" value="ECO:0007669"/>
    <property type="project" value="UniProtKB-SubCell"/>
</dbReference>
<accession>A0A7W6FS94</accession>
<comment type="function">
    <text evidence="1">Could be a virulence factor.</text>
</comment>
<dbReference type="SUPFAM" id="SSF56024">
    <property type="entry name" value="Phospholipase D/nuclease"/>
    <property type="match status" value="2"/>
</dbReference>
<evidence type="ECO:0000256" key="4">
    <source>
        <dbReference type="ARBA" id="ARBA00022525"/>
    </source>
</evidence>
<dbReference type="RefSeq" id="WP_188073771.1">
    <property type="nucleotide sequence ID" value="NZ_BSPS01000042.1"/>
</dbReference>
<evidence type="ECO:0000256" key="3">
    <source>
        <dbReference type="ARBA" id="ARBA00018392"/>
    </source>
</evidence>
<dbReference type="PROSITE" id="PS50035">
    <property type="entry name" value="PLD"/>
    <property type="match status" value="2"/>
</dbReference>
<evidence type="ECO:0000259" key="6">
    <source>
        <dbReference type="PROSITE" id="PS50035"/>
    </source>
</evidence>
<dbReference type="PANTHER" id="PTHR21248:SF12">
    <property type="entry name" value="CARDIOLIPIN SYNTHASE C"/>
    <property type="match status" value="1"/>
</dbReference>
<keyword evidence="8" id="KW-1185">Reference proteome</keyword>
<dbReference type="CDD" id="cd09110">
    <property type="entry name" value="PLDc_CLS_1"/>
    <property type="match status" value="1"/>
</dbReference>
<gene>
    <name evidence="7" type="ORF">GGR43_004241</name>
</gene>
<keyword evidence="4" id="KW-0964">Secreted</keyword>
<organism evidence="7 8">
    <name type="scientific">Sphingobium jiangsuense</name>
    <dbReference type="NCBI Taxonomy" id="870476"/>
    <lineage>
        <taxon>Bacteria</taxon>
        <taxon>Pseudomonadati</taxon>
        <taxon>Pseudomonadota</taxon>
        <taxon>Alphaproteobacteria</taxon>
        <taxon>Sphingomonadales</taxon>
        <taxon>Sphingomonadaceae</taxon>
        <taxon>Sphingobium</taxon>
    </lineage>
</organism>
<comment type="subcellular location">
    <subcellularLocation>
        <location evidence="2">Secreted</location>
    </subcellularLocation>
</comment>
<reference evidence="7 8" key="1">
    <citation type="submission" date="2020-08" db="EMBL/GenBank/DDBJ databases">
        <title>Genomic Encyclopedia of Type Strains, Phase IV (KMG-IV): sequencing the most valuable type-strain genomes for metagenomic binning, comparative biology and taxonomic classification.</title>
        <authorList>
            <person name="Goeker M."/>
        </authorList>
    </citation>
    <scope>NUCLEOTIDE SEQUENCE [LARGE SCALE GENOMIC DNA]</scope>
    <source>
        <strain evidence="7 8">DSM 26189</strain>
    </source>
</reference>
<dbReference type="InterPro" id="IPR025202">
    <property type="entry name" value="PLD-like_dom"/>
</dbReference>
<dbReference type="SMART" id="SM00155">
    <property type="entry name" value="PLDc"/>
    <property type="match status" value="2"/>
</dbReference>
<protein>
    <recommendedName>
        <fullName evidence="3">Phospholipase D</fullName>
    </recommendedName>
    <alternativeName>
        <fullName evidence="5">Choline phosphatase</fullName>
    </alternativeName>
</protein>
<dbReference type="AlphaFoldDB" id="A0A7W6FS94"/>
<dbReference type="GO" id="GO:0030572">
    <property type="term" value="F:phosphatidyltransferase activity"/>
    <property type="evidence" value="ECO:0007669"/>
    <property type="project" value="UniProtKB-ARBA"/>
</dbReference>
<evidence type="ECO:0000313" key="8">
    <source>
        <dbReference type="Proteomes" id="UP000571950"/>
    </source>
</evidence>
<feature type="domain" description="PLD phosphodiesterase" evidence="6">
    <location>
        <begin position="117"/>
        <end position="144"/>
    </location>
</feature>
<dbReference type="PANTHER" id="PTHR21248">
    <property type="entry name" value="CARDIOLIPIN SYNTHASE"/>
    <property type="match status" value="1"/>
</dbReference>
<dbReference type="InterPro" id="IPR001736">
    <property type="entry name" value="PLipase_D/transphosphatidylase"/>
</dbReference>
<dbReference type="GO" id="GO:0032049">
    <property type="term" value="P:cardiolipin biosynthetic process"/>
    <property type="evidence" value="ECO:0007669"/>
    <property type="project" value="UniProtKB-ARBA"/>
</dbReference>
<feature type="domain" description="PLD phosphodiesterase" evidence="6">
    <location>
        <begin position="296"/>
        <end position="318"/>
    </location>
</feature>
<name>A0A7W6FS94_9SPHN</name>
<evidence type="ECO:0000256" key="1">
    <source>
        <dbReference type="ARBA" id="ARBA00003145"/>
    </source>
</evidence>
<dbReference type="Pfam" id="PF13091">
    <property type="entry name" value="PLDc_2"/>
    <property type="match status" value="2"/>
</dbReference>
<comment type="caution">
    <text evidence="7">The sequence shown here is derived from an EMBL/GenBank/DDBJ whole genome shotgun (WGS) entry which is preliminary data.</text>
</comment>
<proteinExistence type="predicted"/>
<evidence type="ECO:0000256" key="5">
    <source>
        <dbReference type="ARBA" id="ARBA00029594"/>
    </source>
</evidence>
<dbReference type="Gene3D" id="3.30.870.10">
    <property type="entry name" value="Endonuclease Chain A"/>
    <property type="match status" value="2"/>
</dbReference>
<dbReference type="EMBL" id="JACIDT010000025">
    <property type="protein sequence ID" value="MBB3928497.1"/>
    <property type="molecule type" value="Genomic_DNA"/>
</dbReference>
<dbReference type="CDD" id="cd09159">
    <property type="entry name" value="PLDc_ybhO_like_2"/>
    <property type="match status" value="1"/>
</dbReference>
<dbReference type="Proteomes" id="UP000571950">
    <property type="component" value="Unassembled WGS sequence"/>
</dbReference>
<evidence type="ECO:0000313" key="7">
    <source>
        <dbReference type="EMBL" id="MBB3928497.1"/>
    </source>
</evidence>